<dbReference type="RefSeq" id="WP_256334627.1">
    <property type="nucleotide sequence ID" value="NZ_FNET01000004.1"/>
</dbReference>
<evidence type="ECO:0000256" key="6">
    <source>
        <dbReference type="PIRNR" id="PIRNR000535"/>
    </source>
</evidence>
<evidence type="ECO:0000256" key="1">
    <source>
        <dbReference type="ARBA" id="ARBA00010688"/>
    </source>
</evidence>
<name>A0A1G8YS96_9PSEU</name>
<dbReference type="Gene3D" id="3.40.1190.20">
    <property type="match status" value="1"/>
</dbReference>
<dbReference type="CDD" id="cd01164">
    <property type="entry name" value="FruK_PfkB_like"/>
    <property type="match status" value="1"/>
</dbReference>
<dbReference type="GO" id="GO:0005829">
    <property type="term" value="C:cytosol"/>
    <property type="evidence" value="ECO:0007669"/>
    <property type="project" value="TreeGrafter"/>
</dbReference>
<reference evidence="9" key="1">
    <citation type="submission" date="2016-10" db="EMBL/GenBank/DDBJ databases">
        <authorList>
            <person name="Varghese N."/>
            <person name="Submissions S."/>
        </authorList>
    </citation>
    <scope>NUCLEOTIDE SEQUENCE [LARGE SCALE GENOMIC DNA]</scope>
    <source>
        <strain evidence="9">DSM 44796</strain>
    </source>
</reference>
<dbReference type="AlphaFoldDB" id="A0A1G8YS96"/>
<dbReference type="PANTHER" id="PTHR46566">
    <property type="entry name" value="1-PHOSPHOFRUCTOKINASE-RELATED"/>
    <property type="match status" value="1"/>
</dbReference>
<feature type="domain" description="Carbohydrate kinase PfkB" evidence="7">
    <location>
        <begin position="14"/>
        <end position="269"/>
    </location>
</feature>
<evidence type="ECO:0000313" key="9">
    <source>
        <dbReference type="Proteomes" id="UP000199682"/>
    </source>
</evidence>
<dbReference type="PROSITE" id="PS00583">
    <property type="entry name" value="PFKB_KINASES_1"/>
    <property type="match status" value="1"/>
</dbReference>
<dbReference type="GO" id="GO:0005524">
    <property type="term" value="F:ATP binding"/>
    <property type="evidence" value="ECO:0007669"/>
    <property type="project" value="UniProtKB-KW"/>
</dbReference>
<keyword evidence="5" id="KW-0067">ATP-binding</keyword>
<protein>
    <submittedName>
        <fullName evidence="8">Tagatose 6-phosphate kinase</fullName>
    </submittedName>
</protein>
<keyword evidence="4 8" id="KW-0418">Kinase</keyword>
<dbReference type="EMBL" id="FNET01000004">
    <property type="protein sequence ID" value="SDK05304.1"/>
    <property type="molecule type" value="Genomic_DNA"/>
</dbReference>
<keyword evidence="3" id="KW-0547">Nucleotide-binding</keyword>
<proteinExistence type="inferred from homology"/>
<evidence type="ECO:0000256" key="5">
    <source>
        <dbReference type="ARBA" id="ARBA00022840"/>
    </source>
</evidence>
<evidence type="ECO:0000256" key="2">
    <source>
        <dbReference type="ARBA" id="ARBA00022679"/>
    </source>
</evidence>
<dbReference type="InterPro" id="IPR011611">
    <property type="entry name" value="PfkB_dom"/>
</dbReference>
<evidence type="ECO:0000256" key="4">
    <source>
        <dbReference type="ARBA" id="ARBA00022777"/>
    </source>
</evidence>
<accession>A0A1G8YS96</accession>
<dbReference type="PIRSF" id="PIRSF000535">
    <property type="entry name" value="1PFK/6PFK/LacC"/>
    <property type="match status" value="1"/>
</dbReference>
<evidence type="ECO:0000256" key="3">
    <source>
        <dbReference type="ARBA" id="ARBA00022741"/>
    </source>
</evidence>
<dbReference type="Pfam" id="PF00294">
    <property type="entry name" value="PfkB"/>
    <property type="match status" value="1"/>
</dbReference>
<dbReference type="Proteomes" id="UP000199682">
    <property type="component" value="Unassembled WGS sequence"/>
</dbReference>
<keyword evidence="2 6" id="KW-0808">Transferase</keyword>
<evidence type="ECO:0000259" key="7">
    <source>
        <dbReference type="Pfam" id="PF00294"/>
    </source>
</evidence>
<dbReference type="InterPro" id="IPR029056">
    <property type="entry name" value="Ribokinase-like"/>
</dbReference>
<dbReference type="InterPro" id="IPR017583">
    <property type="entry name" value="Tagatose/fructose_Pkinase"/>
</dbReference>
<organism evidence="8 9">
    <name type="scientific">Lentzea albidocapillata subsp. violacea</name>
    <dbReference type="NCBI Taxonomy" id="128104"/>
    <lineage>
        <taxon>Bacteria</taxon>
        <taxon>Bacillati</taxon>
        <taxon>Actinomycetota</taxon>
        <taxon>Actinomycetes</taxon>
        <taxon>Pseudonocardiales</taxon>
        <taxon>Pseudonocardiaceae</taxon>
        <taxon>Lentzea</taxon>
    </lineage>
</organism>
<evidence type="ECO:0000313" key="8">
    <source>
        <dbReference type="EMBL" id="SDK05304.1"/>
    </source>
</evidence>
<gene>
    <name evidence="8" type="ORF">SAMN04488074_104130</name>
</gene>
<dbReference type="GO" id="GO:0008443">
    <property type="term" value="F:phosphofructokinase activity"/>
    <property type="evidence" value="ECO:0007669"/>
    <property type="project" value="TreeGrafter"/>
</dbReference>
<dbReference type="PANTHER" id="PTHR46566:SF5">
    <property type="entry name" value="1-PHOSPHOFRUCTOKINASE"/>
    <property type="match status" value="1"/>
</dbReference>
<comment type="similarity">
    <text evidence="1">Belongs to the carbohydrate kinase PfkB family.</text>
</comment>
<dbReference type="SUPFAM" id="SSF53613">
    <property type="entry name" value="Ribokinase-like"/>
    <property type="match status" value="1"/>
</dbReference>
<dbReference type="InterPro" id="IPR002173">
    <property type="entry name" value="Carboh/pur_kinase_PfkB_CS"/>
</dbReference>
<dbReference type="NCBIfam" id="TIGR03168">
    <property type="entry name" value="1-PFK"/>
    <property type="match status" value="1"/>
</dbReference>
<sequence length="295" mass="29785">MRALTVTLNAALDVTYRVGALVPGDTHRVSGVAVRAGGKGVNVARMLLALGVPVLATGFAGGSAGAMLREDLSRSDVPHAMFPIAGETRRTVTVVADSGQATLFAEPGPVVTPEEWSGFLAHYAELVANADVVVLSGSLPQGLPDDAYATLVRAAPVPVVLDADGPALALGAAAGPAVITPNRGELATASEVDDPLALGATAALVSDGPRGMTAHTADGVWSAAPPEVITGNPTGAGDAAVAALVAGWHLPWPERLAEAVALSAAAVRAPLAGDFDRAFYDQHRADVTPRPVPED</sequence>